<feature type="binding site" evidence="9">
    <location>
        <position position="373"/>
    </location>
    <ligand>
        <name>beta-nicotinamide D-ribonucleotide</name>
        <dbReference type="ChEBI" id="CHEBI:14649"/>
    </ligand>
</feature>
<dbReference type="eggNOG" id="COG1488">
    <property type="taxonomic scope" value="Bacteria"/>
</dbReference>
<dbReference type="GO" id="GO:0009435">
    <property type="term" value="P:NAD+ biosynthetic process"/>
    <property type="evidence" value="ECO:0007669"/>
    <property type="project" value="InterPro"/>
</dbReference>
<comment type="catalytic activity">
    <reaction evidence="8">
        <text>beta-nicotinamide D-ribonucleotide + diphosphate = 5-phospho-alpha-D-ribose 1-diphosphate + nicotinamide + H(+)</text>
        <dbReference type="Rhea" id="RHEA:16149"/>
        <dbReference type="ChEBI" id="CHEBI:14649"/>
        <dbReference type="ChEBI" id="CHEBI:15378"/>
        <dbReference type="ChEBI" id="CHEBI:17154"/>
        <dbReference type="ChEBI" id="CHEBI:33019"/>
        <dbReference type="ChEBI" id="CHEBI:58017"/>
        <dbReference type="EC" id="2.4.2.12"/>
    </reaction>
    <physiologicalReaction direction="right-to-left" evidence="8">
        <dbReference type="Rhea" id="RHEA:16151"/>
    </physiologicalReaction>
</comment>
<dbReference type="PIRSF" id="PIRSF005943">
    <property type="entry name" value="NMPRT"/>
    <property type="match status" value="1"/>
</dbReference>
<feature type="binding site" evidence="9">
    <location>
        <position position="226"/>
    </location>
    <ligand>
        <name>diphosphate</name>
        <dbReference type="ChEBI" id="CHEBI:33019"/>
    </ligand>
</feature>
<dbReference type="NCBIfam" id="NF006629">
    <property type="entry name" value="PRK09198.1"/>
    <property type="match status" value="1"/>
</dbReference>
<dbReference type="GO" id="GO:0047280">
    <property type="term" value="F:nicotinamide phosphoribosyltransferase activity"/>
    <property type="evidence" value="ECO:0007669"/>
    <property type="project" value="UniProtKB-EC"/>
</dbReference>
<evidence type="ECO:0000259" key="11">
    <source>
        <dbReference type="Pfam" id="PF18127"/>
    </source>
</evidence>
<dbReference type="InterPro" id="IPR041529">
    <property type="entry name" value="DUF5598"/>
</dbReference>
<evidence type="ECO:0000256" key="3">
    <source>
        <dbReference type="ARBA" id="ARBA00022676"/>
    </source>
</evidence>
<protein>
    <recommendedName>
        <fullName evidence="7">Nicotinamide phosphoribosyltransferase</fullName>
        <ecNumber evidence="6">2.4.2.12</ecNumber>
    </recommendedName>
</protein>
<name>D1AXX7_STRM9</name>
<gene>
    <name evidence="12" type="ordered locus">Smon_0680</name>
</gene>
<feature type="binding site" evidence="9">
    <location>
        <position position="288"/>
    </location>
    <ligand>
        <name>diphosphate</name>
        <dbReference type="ChEBI" id="CHEBI:33019"/>
    </ligand>
</feature>
<evidence type="ECO:0000256" key="5">
    <source>
        <dbReference type="ARBA" id="ARBA00035007"/>
    </source>
</evidence>
<dbReference type="SUPFAM" id="SSF51690">
    <property type="entry name" value="Nicotinate/Quinolinate PRTase C-terminal domain-like"/>
    <property type="match status" value="1"/>
</dbReference>
<dbReference type="AlphaFoldDB" id="D1AXX7"/>
<keyword evidence="3 12" id="KW-0328">Glycosyltransferase</keyword>
<proteinExistence type="inferred from homology"/>
<dbReference type="EC" id="2.4.2.12" evidence="6"/>
<dbReference type="GeneID" id="29673407"/>
<dbReference type="Pfam" id="PF04095">
    <property type="entry name" value="NAPRTase"/>
    <property type="match status" value="1"/>
</dbReference>
<feature type="binding site" evidence="9">
    <location>
        <position position="360"/>
    </location>
    <ligand>
        <name>beta-nicotinamide D-ribonucleotide</name>
        <dbReference type="ChEBI" id="CHEBI:14649"/>
    </ligand>
</feature>
<evidence type="ECO:0000256" key="2">
    <source>
        <dbReference type="ARBA" id="ARBA00022642"/>
    </source>
</evidence>
<reference evidence="12 13" key="1">
    <citation type="journal article" date="2009" name="Stand. Genomic Sci.">
        <title>Complete genome sequence of Streptobacillus moniliformis type strain (9901T).</title>
        <authorList>
            <person name="Nolan M."/>
            <person name="Gronow S."/>
            <person name="Lapidus A."/>
            <person name="Ivanova N."/>
            <person name="Copeland A."/>
            <person name="Lucas S."/>
            <person name="Del Rio T.G."/>
            <person name="Chen F."/>
            <person name="Tice H."/>
            <person name="Pitluck S."/>
            <person name="Cheng J.F."/>
            <person name="Sims D."/>
            <person name="Meincke L."/>
            <person name="Bruce D."/>
            <person name="Goodwin L."/>
            <person name="Brettin T."/>
            <person name="Han C."/>
            <person name="Detter J.C."/>
            <person name="Ovchinikova G."/>
            <person name="Pati A."/>
            <person name="Mavromatis K."/>
            <person name="Mikhailova N."/>
            <person name="Chen A."/>
            <person name="Palaniappan K."/>
            <person name="Land M."/>
            <person name="Hauser L."/>
            <person name="Chang Y.J."/>
            <person name="Jeffries C.D."/>
            <person name="Rohde M."/>
            <person name="Sproer C."/>
            <person name="Goker M."/>
            <person name="Bristow J."/>
            <person name="Eisen J.A."/>
            <person name="Markowitz V."/>
            <person name="Hugenholtz P."/>
            <person name="Kyrpides N.C."/>
            <person name="Klenk H.P."/>
            <person name="Chain P."/>
        </authorList>
    </citation>
    <scope>NUCLEOTIDE SEQUENCE [LARGE SCALE GENOMIC DNA]</scope>
    <source>
        <strain evidence="13">ATCC 14647 / DSM 12112 / NCTC 10651 / 9901</strain>
    </source>
</reference>
<comment type="similarity">
    <text evidence="1">Belongs to the NAPRTase family.</text>
</comment>
<dbReference type="EMBL" id="CP001779">
    <property type="protein sequence ID" value="ACZ01153.1"/>
    <property type="molecule type" value="Genomic_DNA"/>
</dbReference>
<dbReference type="InterPro" id="IPR013785">
    <property type="entry name" value="Aldolase_TIM"/>
</dbReference>
<feature type="binding site" evidence="9">
    <location>
        <begin position="288"/>
        <end position="290"/>
    </location>
    <ligand>
        <name>beta-nicotinamide D-ribonucleotide</name>
        <dbReference type="ChEBI" id="CHEBI:14649"/>
    </ligand>
</feature>
<sequence length="475" mass="54872">MENIILMTDSYKSSHFLQYPENTTYIHDYIESRGGLYGYTKFFGLQYYLKKYLSQKITMDMVNEANEVITMHGLPFNKKGWEYIVKELDGKLPLRIRAVPEGAIIKNHNVLVTVESTDDKVPWIVSWFETLLLKIWYPITVATYSYKIRQIISYYLELTSDRHDEEIDFKLHDFGYRGVSSEESAGLGGLAHLTNFKGTDTLKSIIFARKYYHCNMPGYSIPASEHSTMTSWTKNNEKEAYKNMLDKFPTGLVSIVSDSYNYYHAIENIFSKDLKDDILKRNDMVVIRPDSGDPITNILFTLKIVEENFGVTINSKGYKVLNNIRILQGDGIYEDNVWDILKAIKENGYSAENIAFGCGGSLLQGNKQSSINRDTHKFAMKCSCVKINNKLVDVYKDPITDKGKVSKKGRLDLIKKENGELQTIKISYLDENNYHQNSILNIVYENGEIIKEYTLDEIRNNTYLFYEQEKLNSRL</sequence>
<keyword evidence="13" id="KW-1185">Reference proteome</keyword>
<dbReference type="Pfam" id="PF18127">
    <property type="entry name" value="NAMPT_N"/>
    <property type="match status" value="1"/>
</dbReference>
<dbReference type="OrthoDB" id="394882at2"/>
<keyword evidence="4 12" id="KW-0808">Transferase</keyword>
<evidence type="ECO:0000256" key="9">
    <source>
        <dbReference type="PIRSR" id="PIRSR005943-1"/>
    </source>
</evidence>
<dbReference type="PANTHER" id="PTHR43816">
    <property type="entry name" value="NICOTINAMIDE PHOSPHORIBOSYLTRANSFERASE"/>
    <property type="match status" value="1"/>
</dbReference>
<dbReference type="PANTHER" id="PTHR43816:SF1">
    <property type="entry name" value="NICOTINAMIDE PHOSPHORIBOSYLTRANSFERASE"/>
    <property type="match status" value="1"/>
</dbReference>
<organism evidence="12 13">
    <name type="scientific">Streptobacillus moniliformis (strain ATCC 14647 / DSM 12112 / NCTC 10651 / 9901)</name>
    <dbReference type="NCBI Taxonomy" id="519441"/>
    <lineage>
        <taxon>Bacteria</taxon>
        <taxon>Fusobacteriati</taxon>
        <taxon>Fusobacteriota</taxon>
        <taxon>Fusobacteriia</taxon>
        <taxon>Fusobacteriales</taxon>
        <taxon>Leptotrichiaceae</taxon>
        <taxon>Streptobacillus</taxon>
    </lineage>
</organism>
<dbReference type="RefSeq" id="WP_012858704.1">
    <property type="nucleotide sequence ID" value="NC_013515.1"/>
</dbReference>
<dbReference type="CDD" id="cd01569">
    <property type="entry name" value="PBEF_like"/>
    <property type="match status" value="1"/>
</dbReference>
<feature type="binding site" evidence="9">
    <location>
        <position position="200"/>
    </location>
    <ligand>
        <name>beta-nicotinamide D-ribonucleotide</name>
        <dbReference type="ChEBI" id="CHEBI:14649"/>
    </ligand>
</feature>
<evidence type="ECO:0000313" key="13">
    <source>
        <dbReference type="Proteomes" id="UP000002072"/>
    </source>
</evidence>
<evidence type="ECO:0000256" key="6">
    <source>
        <dbReference type="ARBA" id="ARBA00035024"/>
    </source>
</evidence>
<accession>D1AXX7</accession>
<dbReference type="KEGG" id="smf:Smon_0680"/>
<dbReference type="InterPro" id="IPR016471">
    <property type="entry name" value="Nicotinamide_PRibTrfase"/>
</dbReference>
<feature type="binding site" evidence="9">
    <location>
        <position position="177"/>
    </location>
    <ligand>
        <name>diphosphate</name>
        <dbReference type="ChEBI" id="CHEBI:33019"/>
    </ligand>
</feature>
<dbReference type="Proteomes" id="UP000002072">
    <property type="component" value="Chromosome"/>
</dbReference>
<feature type="binding site" evidence="9">
    <location>
        <begin position="329"/>
        <end position="330"/>
    </location>
    <ligand>
        <name>beta-nicotinamide D-ribonucleotide</name>
        <dbReference type="ChEBI" id="CHEBI:14649"/>
    </ligand>
</feature>
<comment type="pathway">
    <text evidence="5">Cofactor biosynthesis; NAD(+) biosynthesis; nicotinamide D-ribonucleotide from 5-phospho-alpha-D-ribose 1-diphosphate and nicotinamide: step 1/1.</text>
</comment>
<evidence type="ECO:0000256" key="8">
    <source>
        <dbReference type="ARBA" id="ARBA00047835"/>
    </source>
</evidence>
<feature type="domain" description="Nicotinamide phosphoribosyltransferase N-terminal" evidence="11">
    <location>
        <begin position="3"/>
        <end position="96"/>
    </location>
</feature>
<evidence type="ECO:0000256" key="7">
    <source>
        <dbReference type="ARBA" id="ARBA00035036"/>
    </source>
</evidence>
<evidence type="ECO:0000259" key="10">
    <source>
        <dbReference type="Pfam" id="PF04095"/>
    </source>
</evidence>
<evidence type="ECO:0000256" key="1">
    <source>
        <dbReference type="ARBA" id="ARBA00010897"/>
    </source>
</evidence>
<evidence type="ECO:0000313" key="12">
    <source>
        <dbReference type="EMBL" id="ACZ01153.1"/>
    </source>
</evidence>
<feature type="domain" description="Nicotinate/nicotinamide phosphoribosyltransferase" evidence="10">
    <location>
        <begin position="169"/>
        <end position="414"/>
    </location>
</feature>
<keyword evidence="2" id="KW-0662">Pyridine nucleotide biosynthesis</keyword>
<dbReference type="STRING" id="519441.Smon_0680"/>
<dbReference type="InterPro" id="IPR041525">
    <property type="entry name" value="N/Namide_PRibTrfase"/>
</dbReference>
<evidence type="ECO:0000256" key="4">
    <source>
        <dbReference type="ARBA" id="ARBA00022679"/>
    </source>
</evidence>
<dbReference type="InterPro" id="IPR036068">
    <property type="entry name" value="Nicotinate_pribotase-like_C"/>
</dbReference>
<dbReference type="HOGENOM" id="CLU_012550_2_0_0"/>
<dbReference type="Gene3D" id="3.20.20.70">
    <property type="entry name" value="Aldolase class I"/>
    <property type="match status" value="1"/>
</dbReference>